<dbReference type="InterPro" id="IPR040605">
    <property type="entry name" value="Glyco_hydro2_dom5"/>
</dbReference>
<feature type="domain" description="Glycoside hydrolase family 2" evidence="9">
    <location>
        <begin position="737"/>
        <end position="832"/>
    </location>
</feature>
<name>A0A2T8HNG4_9SPHI</name>
<feature type="domain" description="Glycoside hydrolase family 2 immunoglobulin-like beta-sandwich" evidence="5">
    <location>
        <begin position="194"/>
        <end position="298"/>
    </location>
</feature>
<dbReference type="Gene3D" id="3.20.20.80">
    <property type="entry name" value="Glycosidases"/>
    <property type="match status" value="1"/>
</dbReference>
<dbReference type="InterPro" id="IPR006103">
    <property type="entry name" value="Glyco_hydro_2_cat"/>
</dbReference>
<organism evidence="10 11">
    <name type="scientific">Sphingobacterium corticibacter</name>
    <dbReference type="NCBI Taxonomy" id="2171749"/>
    <lineage>
        <taxon>Bacteria</taxon>
        <taxon>Pseudomonadati</taxon>
        <taxon>Bacteroidota</taxon>
        <taxon>Sphingobacteriia</taxon>
        <taxon>Sphingobacteriales</taxon>
        <taxon>Sphingobacteriaceae</taxon>
        <taxon>Sphingobacterium</taxon>
    </lineage>
</organism>
<evidence type="ECO:0000259" key="5">
    <source>
        <dbReference type="Pfam" id="PF00703"/>
    </source>
</evidence>
<dbReference type="PANTHER" id="PTHR42732">
    <property type="entry name" value="BETA-GALACTOSIDASE"/>
    <property type="match status" value="1"/>
</dbReference>
<evidence type="ECO:0000256" key="2">
    <source>
        <dbReference type="ARBA" id="ARBA00022801"/>
    </source>
</evidence>
<dbReference type="PRINTS" id="PR00132">
    <property type="entry name" value="GLHYDRLASE2"/>
</dbReference>
<dbReference type="SUPFAM" id="SSF51445">
    <property type="entry name" value="(Trans)glycosidases"/>
    <property type="match status" value="1"/>
</dbReference>
<comment type="similarity">
    <text evidence="1">Belongs to the glycosyl hydrolase 2 family.</text>
</comment>
<reference evidence="10 11" key="1">
    <citation type="submission" date="2018-04" db="EMBL/GenBank/DDBJ databases">
        <title>Sphingobacterium cortibacter sp. nov.</title>
        <authorList>
            <person name="Li Y."/>
        </authorList>
    </citation>
    <scope>NUCLEOTIDE SEQUENCE [LARGE SCALE GENOMIC DNA]</scope>
    <source>
        <strain evidence="10 11">2c-3</strain>
    </source>
</reference>
<feature type="domain" description="DUF4982" evidence="8">
    <location>
        <begin position="656"/>
        <end position="716"/>
    </location>
</feature>
<comment type="caution">
    <text evidence="10">The sequence shown here is derived from an EMBL/GenBank/DDBJ whole genome shotgun (WGS) entry which is preliminary data.</text>
</comment>
<dbReference type="Proteomes" id="UP000245627">
    <property type="component" value="Unassembled WGS sequence"/>
</dbReference>
<evidence type="ECO:0000256" key="1">
    <source>
        <dbReference type="ARBA" id="ARBA00007401"/>
    </source>
</evidence>
<dbReference type="Pfam" id="PF16355">
    <property type="entry name" value="DUF4982"/>
    <property type="match status" value="1"/>
</dbReference>
<dbReference type="InterPro" id="IPR013783">
    <property type="entry name" value="Ig-like_fold"/>
</dbReference>
<dbReference type="RefSeq" id="WP_116774810.1">
    <property type="nucleotide sequence ID" value="NZ_QDKG01000001.1"/>
</dbReference>
<dbReference type="OrthoDB" id="9801077at2"/>
<evidence type="ECO:0000256" key="4">
    <source>
        <dbReference type="SAM" id="SignalP"/>
    </source>
</evidence>
<feature type="chain" id="PRO_5015582113" evidence="4">
    <location>
        <begin position="29"/>
        <end position="836"/>
    </location>
</feature>
<dbReference type="Pfam" id="PF02837">
    <property type="entry name" value="Glyco_hydro_2_N"/>
    <property type="match status" value="1"/>
</dbReference>
<dbReference type="InterPro" id="IPR006101">
    <property type="entry name" value="Glyco_hydro_2"/>
</dbReference>
<keyword evidence="3" id="KW-0326">Glycosidase</keyword>
<feature type="signal peptide" evidence="4">
    <location>
        <begin position="1"/>
        <end position="28"/>
    </location>
</feature>
<keyword evidence="4" id="KW-0732">Signal</keyword>
<evidence type="ECO:0000256" key="3">
    <source>
        <dbReference type="ARBA" id="ARBA00023295"/>
    </source>
</evidence>
<protein>
    <submittedName>
        <fullName evidence="10">Glycoside hydrolase family 2</fullName>
    </submittedName>
</protein>
<evidence type="ECO:0000259" key="8">
    <source>
        <dbReference type="Pfam" id="PF16355"/>
    </source>
</evidence>
<dbReference type="AlphaFoldDB" id="A0A2T8HNG4"/>
<dbReference type="Pfam" id="PF18565">
    <property type="entry name" value="Glyco_hydro2_C5"/>
    <property type="match status" value="1"/>
</dbReference>
<proteinExistence type="inferred from homology"/>
<dbReference type="InterPro" id="IPR036156">
    <property type="entry name" value="Beta-gal/glucu_dom_sf"/>
</dbReference>
<dbReference type="EMBL" id="QDKG01000001">
    <property type="protein sequence ID" value="PVH26955.1"/>
    <property type="molecule type" value="Genomic_DNA"/>
</dbReference>
<dbReference type="Gene3D" id="2.60.40.10">
    <property type="entry name" value="Immunoglobulins"/>
    <property type="match status" value="3"/>
</dbReference>
<dbReference type="InterPro" id="IPR017853">
    <property type="entry name" value="GH"/>
</dbReference>
<accession>A0A2T8HNG4</accession>
<dbReference type="InterPro" id="IPR008979">
    <property type="entry name" value="Galactose-bd-like_sf"/>
</dbReference>
<evidence type="ECO:0000313" key="10">
    <source>
        <dbReference type="EMBL" id="PVH26955.1"/>
    </source>
</evidence>
<evidence type="ECO:0000313" key="11">
    <source>
        <dbReference type="Proteomes" id="UP000245627"/>
    </source>
</evidence>
<sequence length="836" mass="93345">MYSKLTRFFVANISVCFLLLHSGNEVMAQADFGNATKLNKDWQFKLSDQSDAATAEKLDRSWRGVQLPHDWSVRQPLSPSLASATGYLPGGIGWYRKQVFVDADKQGQQLYIYFEGVYNRSEVFVNGHSLGKRPNGYVSFMYDLTPHLKYGAENTIAVRVDHTQDADSRWYTGSGIYRDVWLVQANKVHLEPWGLYVYPEVTKNKGTLKIETPVQNHSDQAVNLQVMHTLVDGAGKTVIKKTTKLNVPKNGKQTINNALEVRDPELWSLDNPTLYTLQTTVTQDGKVVDQSSVRTGFRTYTFDSNKGFALNGTWMKVKGVCLHHDAGVLGAAVYPEVWRRRLLQLKSMGVNAIRTSHNPQASSLYALCDELGMLVMNEAFDEWEFPKRKWLSGWNVGTPGFQGAFDYFKEWGDRDLADMVRRDRNHLSIFAWSIGNEVDYPNDPYSHPVLDGGQGGGFTQPIFGGYRKDAPDAMRLGGIAERLAAVVREHDKSRPVTAGLAGVAMSNETAYPSALDIAGYNYTESRYQEDHTKYPERVIYGSENRHDFGAWKAVRDQEHIFGQFLWTGIDYLGESGRWPSRGFYSGLLDFAGSMKPRGYFRASLWSDKPMAYLGTYPVQGGGAATDTWSQLEAEQGQKQDQAPSMDAWPVWNYSEGQQIRVVSYSNAAIVYLTLNGRKVGEEKAADDRHGIVYWDIPYAAGTLTVIGLDESGREIAKYDLKTSKRSYALKVVEGANQAVNADGGLAQISLQIVDQDGVVVPTADDEITCQIVGSGTLLGMEAGNNSDMSDYTDNQQRAFKGKMMVYVRADGKPSEEIRVRLTAPWLQAAEVKIPLK</sequence>
<keyword evidence="2 10" id="KW-0378">Hydrolase</keyword>
<dbReference type="PANTHER" id="PTHR42732:SF1">
    <property type="entry name" value="BETA-MANNOSIDASE"/>
    <property type="match status" value="1"/>
</dbReference>
<dbReference type="InterPro" id="IPR006102">
    <property type="entry name" value="Ig-like_GH2"/>
</dbReference>
<dbReference type="InterPro" id="IPR032311">
    <property type="entry name" value="DUF4982"/>
</dbReference>
<dbReference type="InterPro" id="IPR051913">
    <property type="entry name" value="GH2_Domain-Containing"/>
</dbReference>
<dbReference type="Pfam" id="PF02836">
    <property type="entry name" value="Glyco_hydro_2_C"/>
    <property type="match status" value="1"/>
</dbReference>
<keyword evidence="11" id="KW-1185">Reference proteome</keyword>
<dbReference type="InterPro" id="IPR006104">
    <property type="entry name" value="Glyco_hydro_2_N"/>
</dbReference>
<dbReference type="SUPFAM" id="SSF49303">
    <property type="entry name" value="beta-Galactosidase/glucuronidase domain"/>
    <property type="match status" value="1"/>
</dbReference>
<evidence type="ECO:0000259" key="7">
    <source>
        <dbReference type="Pfam" id="PF02837"/>
    </source>
</evidence>
<dbReference type="SUPFAM" id="SSF49785">
    <property type="entry name" value="Galactose-binding domain-like"/>
    <property type="match status" value="1"/>
</dbReference>
<feature type="domain" description="Glycosyl hydrolases family 2 sugar binding" evidence="7">
    <location>
        <begin position="37"/>
        <end position="184"/>
    </location>
</feature>
<feature type="domain" description="Glycoside hydrolase family 2 catalytic" evidence="6">
    <location>
        <begin position="305"/>
        <end position="498"/>
    </location>
</feature>
<evidence type="ECO:0000259" key="9">
    <source>
        <dbReference type="Pfam" id="PF18565"/>
    </source>
</evidence>
<dbReference type="Pfam" id="PF00703">
    <property type="entry name" value="Glyco_hydro_2"/>
    <property type="match status" value="1"/>
</dbReference>
<gene>
    <name evidence="10" type="ORF">DC487_05005</name>
</gene>
<dbReference type="GO" id="GO:0004553">
    <property type="term" value="F:hydrolase activity, hydrolyzing O-glycosyl compounds"/>
    <property type="evidence" value="ECO:0007669"/>
    <property type="project" value="InterPro"/>
</dbReference>
<dbReference type="Gene3D" id="2.60.120.260">
    <property type="entry name" value="Galactose-binding domain-like"/>
    <property type="match status" value="1"/>
</dbReference>
<evidence type="ECO:0000259" key="6">
    <source>
        <dbReference type="Pfam" id="PF02836"/>
    </source>
</evidence>
<dbReference type="GO" id="GO:0005975">
    <property type="term" value="P:carbohydrate metabolic process"/>
    <property type="evidence" value="ECO:0007669"/>
    <property type="project" value="InterPro"/>
</dbReference>